<sequence>MQILAARRSSPCRNSDARPRGSAKSARISKQKIEIRTRSIGAADLDSCCGRSSARYAENNRRARKDVII</sequence>
<dbReference type="Proteomes" id="UP000230709">
    <property type="component" value="Plasmid pOB3b2"/>
</dbReference>
<keyword evidence="2" id="KW-0614">Plasmid</keyword>
<dbReference type="KEGG" id="mtw:CQW49_22510"/>
<evidence type="ECO:0000313" key="3">
    <source>
        <dbReference type="Proteomes" id="UP000230709"/>
    </source>
</evidence>
<organism evidence="2 3">
    <name type="scientific">Methylosinus trichosporium (strain ATCC 35070 / NCIMB 11131 / UNIQEM 75 / OB3b)</name>
    <dbReference type="NCBI Taxonomy" id="595536"/>
    <lineage>
        <taxon>Bacteria</taxon>
        <taxon>Pseudomonadati</taxon>
        <taxon>Pseudomonadota</taxon>
        <taxon>Alphaproteobacteria</taxon>
        <taxon>Hyphomicrobiales</taxon>
        <taxon>Methylocystaceae</taxon>
        <taxon>Methylosinus</taxon>
    </lineage>
</organism>
<gene>
    <name evidence="2" type="ORF">CQW49_22510</name>
</gene>
<dbReference type="EMBL" id="CP023739">
    <property type="protein sequence ID" value="ATQ70761.1"/>
    <property type="molecule type" value="Genomic_DNA"/>
</dbReference>
<protein>
    <submittedName>
        <fullName evidence="2">Uncharacterized protein</fullName>
    </submittedName>
</protein>
<name>A0A2D2D6X4_METT3</name>
<accession>A0A2D2D6X4</accession>
<feature type="region of interest" description="Disordered" evidence="1">
    <location>
        <begin position="1"/>
        <end position="30"/>
    </location>
</feature>
<geneLocation type="plasmid" evidence="3">
    <name>pob3b2</name>
</geneLocation>
<proteinExistence type="predicted"/>
<reference evidence="3" key="1">
    <citation type="submission" date="2017-10" db="EMBL/GenBank/DDBJ databases">
        <title>Completed PacBio SMRT sequence of Methylosinus trichosporium OB3b reveals presence of a third large plasmid.</title>
        <authorList>
            <person name="Charles T.C."/>
            <person name="Lynch M.D.J."/>
            <person name="Heil J.R."/>
            <person name="Cheng J."/>
        </authorList>
    </citation>
    <scope>NUCLEOTIDE SEQUENCE [LARGE SCALE GENOMIC DNA]</scope>
    <source>
        <strain evidence="3">OB3b</strain>
        <plasmid evidence="3">pob3b2</plasmid>
    </source>
</reference>
<evidence type="ECO:0000256" key="1">
    <source>
        <dbReference type="SAM" id="MobiDB-lite"/>
    </source>
</evidence>
<dbReference type="AlphaFoldDB" id="A0A2D2D6X4"/>
<evidence type="ECO:0000313" key="2">
    <source>
        <dbReference type="EMBL" id="ATQ70761.1"/>
    </source>
</evidence>
<keyword evidence="3" id="KW-1185">Reference proteome</keyword>